<organism evidence="1">
    <name type="scientific">Pyricularia oryzae (strain Y34)</name>
    <name type="common">Rice blast fungus</name>
    <name type="synonym">Magnaporthe oryzae</name>
    <dbReference type="NCBI Taxonomy" id="1143189"/>
    <lineage>
        <taxon>Eukaryota</taxon>
        <taxon>Fungi</taxon>
        <taxon>Dikarya</taxon>
        <taxon>Ascomycota</taxon>
        <taxon>Pezizomycotina</taxon>
        <taxon>Sordariomycetes</taxon>
        <taxon>Sordariomycetidae</taxon>
        <taxon>Magnaporthales</taxon>
        <taxon>Pyriculariaceae</taxon>
        <taxon>Pyricularia</taxon>
    </lineage>
</organism>
<name>A0AA97NZ59_PYRO3</name>
<evidence type="ECO:0000313" key="1">
    <source>
        <dbReference type="EMBL" id="ELQ39073.1"/>
    </source>
</evidence>
<dbReference type="AlphaFoldDB" id="A0AA97NZ59"/>
<proteinExistence type="predicted"/>
<dbReference type="Proteomes" id="UP000011086">
    <property type="component" value="Unassembled WGS sequence"/>
</dbReference>
<dbReference type="EMBL" id="JH793871">
    <property type="protein sequence ID" value="ELQ39073.1"/>
    <property type="molecule type" value="Genomic_DNA"/>
</dbReference>
<gene>
    <name evidence="1" type="ORF">OOU_Y34scaffold00516g108</name>
</gene>
<reference evidence="1" key="1">
    <citation type="journal article" date="2012" name="PLoS Genet.">
        <title>Comparative analysis of the genomes of two field isolates of the rice blast fungus Magnaporthe oryzae.</title>
        <authorList>
            <person name="Xue M."/>
            <person name="Yang J."/>
            <person name="Li Z."/>
            <person name="Hu S."/>
            <person name="Yao N."/>
            <person name="Dean R.A."/>
            <person name="Zhao W."/>
            <person name="Shen M."/>
            <person name="Zhang H."/>
            <person name="Li C."/>
            <person name="Liu L."/>
            <person name="Cao L."/>
            <person name="Xu X."/>
            <person name="Xing Y."/>
            <person name="Hsiang T."/>
            <person name="Zhang Z."/>
            <person name="Xu J.R."/>
            <person name="Peng Y.L."/>
        </authorList>
    </citation>
    <scope>NUCLEOTIDE SEQUENCE</scope>
    <source>
        <strain evidence="1">Y34</strain>
    </source>
</reference>
<protein>
    <submittedName>
        <fullName evidence="1">Uncharacterized protein</fullName>
    </submittedName>
</protein>
<sequence>MADNDENQATRMADVNGGWLSIVVSG</sequence>
<accession>A0AA97NZ59</accession>